<dbReference type="Pfam" id="PF16258">
    <property type="entry name" value="DUF4912"/>
    <property type="match status" value="1"/>
</dbReference>
<feature type="region of interest" description="Disordered" evidence="2">
    <location>
        <begin position="460"/>
        <end position="479"/>
    </location>
</feature>
<organism evidence="5 6">
    <name type="scientific">Romeriopsis navalis LEGE 11480</name>
    <dbReference type="NCBI Taxonomy" id="2777977"/>
    <lineage>
        <taxon>Bacteria</taxon>
        <taxon>Bacillati</taxon>
        <taxon>Cyanobacteriota</taxon>
        <taxon>Cyanophyceae</taxon>
        <taxon>Leptolyngbyales</taxon>
        <taxon>Leptolyngbyaceae</taxon>
        <taxon>Romeriopsis</taxon>
        <taxon>Romeriopsis navalis</taxon>
    </lineage>
</organism>
<protein>
    <submittedName>
        <fullName evidence="5">Substrate-binding domain-containing protein</fullName>
    </submittedName>
</protein>
<accession>A0A928VNH7</accession>
<feature type="compositionally biased region" description="Basic and acidic residues" evidence="2">
    <location>
        <begin position="521"/>
        <end position="533"/>
    </location>
</feature>
<dbReference type="PANTHER" id="PTHR30570:SF1">
    <property type="entry name" value="PHOSPHATE-BINDING PROTEIN PSTS"/>
    <property type="match status" value="1"/>
</dbReference>
<evidence type="ECO:0000256" key="2">
    <source>
        <dbReference type="SAM" id="MobiDB-lite"/>
    </source>
</evidence>
<proteinExistence type="predicted"/>
<sequence>MVQMRSASVVNLALLTTLTTVAAPWVAANAFPSFPQQGTVAGGTNVRIQGSSNLNPLNQSLKKGFEQKYAGAKVSVANQGTAAALNEVAAGKADLAAIGRPLNDAEKAKGLVAVPVGRDKIAIVVGKKNPFKKDLTIKQFAQLFRGEAKTWKAVGGPNNAVRFVDRVTTDTRVAFPNYPAFKGKKLASGATAVKVEDEKPAAMSAKLGANGVSFLPASLLAGQKDIRVLTMHGVAPTDQRYPFSQPLFYVYKGAQPNPAVQAFLGFAGAKAGQSAIAASGVKQPVDFNKQATGAKAAAPAAAKATGDQAKADAAKAKAKAKAKAAAAAKAQADAKAKTDAKAQADAKAKAAAKAKADAAAKADAKPPADAKAQADVKAKADAAKAAAAAKSGEKVATAPANAPAATKVEPADAGAAASNQIAIGEETGRGIPPWLWWLLLPLGLLGLLLWLLPKDEEDDVLPSRSATGSTTRLGGVGNAVDTAKDTVGDAANAGGAAAAGAGAAIAGAGAAAMARLRGNKDQLDDATPDRALDSEWEPGTGDQPEVNIETPDWNLNADESAEVVADDPSWAESAKNAAGDAVDGTKDSLGNVFDAGGAAVAGAGAAAAGLGGAAWSRLRGNNNDQSADLNAGEAAEAEWEFEGELPSASTEVSSRMADFAPDGNQPDGGNLLDRAKDAVGGAVDGTKDAASNLVDGAKDVTGNTIGNVQSGLDNGVSGVTGAVAGATGAVTEGVGSSIDRVSATSANLTDTAGETAGTTSGWLKSLFGKAKDAAGDATQAAAGVGDKLKDGVTDAAGSVTGTAAAGGAAAVAGLGAAGAAVGAAMSGAGRVVMVPYNSREALVRWEMAAAAQTELRQQGGNQLVLRLYDVTDMDSTATDLPTFEQFDVDESAQEQRILIPQRDRTYMTVLGYLTRSGGFLEVSRSESVQIPAS</sequence>
<keyword evidence="1 3" id="KW-0732">Signal</keyword>
<dbReference type="Pfam" id="PF12849">
    <property type="entry name" value="PBP_like_2"/>
    <property type="match status" value="1"/>
</dbReference>
<dbReference type="InterPro" id="IPR050811">
    <property type="entry name" value="Phosphate_ABC_transporter"/>
</dbReference>
<feature type="region of interest" description="Disordered" evidence="2">
    <location>
        <begin position="389"/>
        <end position="411"/>
    </location>
</feature>
<dbReference type="PANTHER" id="PTHR30570">
    <property type="entry name" value="PERIPLASMIC PHOSPHATE BINDING COMPONENT OF PHOSPHATE ABC TRANSPORTER"/>
    <property type="match status" value="1"/>
</dbReference>
<keyword evidence="6" id="KW-1185">Reference proteome</keyword>
<dbReference type="Gene3D" id="1.20.120.20">
    <property type="entry name" value="Apolipoprotein"/>
    <property type="match status" value="1"/>
</dbReference>
<dbReference type="Gene3D" id="3.40.190.10">
    <property type="entry name" value="Periplasmic binding protein-like II"/>
    <property type="match status" value="2"/>
</dbReference>
<feature type="chain" id="PRO_5037804150" evidence="3">
    <location>
        <begin position="23"/>
        <end position="933"/>
    </location>
</feature>
<feature type="compositionally biased region" description="Low complexity" evidence="2">
    <location>
        <begin position="389"/>
        <end position="408"/>
    </location>
</feature>
<evidence type="ECO:0000256" key="1">
    <source>
        <dbReference type="ARBA" id="ARBA00022729"/>
    </source>
</evidence>
<dbReference type="SUPFAM" id="SSF53850">
    <property type="entry name" value="Periplasmic binding protein-like II"/>
    <property type="match status" value="1"/>
</dbReference>
<dbReference type="InterPro" id="IPR024370">
    <property type="entry name" value="PBP_domain"/>
</dbReference>
<dbReference type="EMBL" id="JADEXQ010000011">
    <property type="protein sequence ID" value="MBE9029124.1"/>
    <property type="molecule type" value="Genomic_DNA"/>
</dbReference>
<dbReference type="InterPro" id="IPR032585">
    <property type="entry name" value="DUF4912"/>
</dbReference>
<feature type="region of interest" description="Disordered" evidence="2">
    <location>
        <begin position="521"/>
        <end position="547"/>
    </location>
</feature>
<dbReference type="Proteomes" id="UP000625316">
    <property type="component" value="Unassembled WGS sequence"/>
</dbReference>
<feature type="signal peptide" evidence="3">
    <location>
        <begin position="1"/>
        <end position="22"/>
    </location>
</feature>
<comment type="caution">
    <text evidence="5">The sequence shown here is derived from an EMBL/GenBank/DDBJ whole genome shotgun (WGS) entry which is preliminary data.</text>
</comment>
<evidence type="ECO:0000256" key="3">
    <source>
        <dbReference type="SAM" id="SignalP"/>
    </source>
</evidence>
<feature type="domain" description="PBP" evidence="4">
    <location>
        <begin position="42"/>
        <end position="266"/>
    </location>
</feature>
<gene>
    <name evidence="5" type="ORF">IQ266_05025</name>
</gene>
<dbReference type="RefSeq" id="WP_264323942.1">
    <property type="nucleotide sequence ID" value="NZ_JADEXQ010000011.1"/>
</dbReference>
<evidence type="ECO:0000313" key="5">
    <source>
        <dbReference type="EMBL" id="MBE9029124.1"/>
    </source>
</evidence>
<reference evidence="5" key="1">
    <citation type="submission" date="2020-10" db="EMBL/GenBank/DDBJ databases">
        <authorList>
            <person name="Castelo-Branco R."/>
            <person name="Eusebio N."/>
            <person name="Adriana R."/>
            <person name="Vieira A."/>
            <person name="Brugerolle De Fraissinette N."/>
            <person name="Rezende De Castro R."/>
            <person name="Schneider M.P."/>
            <person name="Vasconcelos V."/>
            <person name="Leao P.N."/>
        </authorList>
    </citation>
    <scope>NUCLEOTIDE SEQUENCE</scope>
    <source>
        <strain evidence="5">LEGE 11480</strain>
    </source>
</reference>
<dbReference type="AlphaFoldDB" id="A0A928VNH7"/>
<evidence type="ECO:0000259" key="4">
    <source>
        <dbReference type="Pfam" id="PF12849"/>
    </source>
</evidence>
<name>A0A928VNH7_9CYAN</name>
<evidence type="ECO:0000313" key="6">
    <source>
        <dbReference type="Proteomes" id="UP000625316"/>
    </source>
</evidence>